<comment type="similarity">
    <text evidence="2">Belongs to the organic radical-activating enzymes family.</text>
</comment>
<evidence type="ECO:0000256" key="7">
    <source>
        <dbReference type="ARBA" id="ARBA00023004"/>
    </source>
</evidence>
<dbReference type="InterPro" id="IPR017896">
    <property type="entry name" value="4Fe4S_Fe-S-bd"/>
</dbReference>
<evidence type="ECO:0000259" key="11">
    <source>
        <dbReference type="PROSITE" id="PS51918"/>
    </source>
</evidence>
<evidence type="ECO:0000313" key="12">
    <source>
        <dbReference type="EMBL" id="CDS83148.1"/>
    </source>
</evidence>
<dbReference type="Pfam" id="PF04055">
    <property type="entry name" value="Radical_SAM"/>
    <property type="match status" value="1"/>
</dbReference>
<sequence>MCLMSSQKQLEGMIFDVQSFSVHDGPGCRTTVFLNGCPLSCKWCANPESWTVRPHMMFSELSCQYENGCTVCHGKCKNGALSFNLDNKPVIDWNICKDCESFECVNSCYYNAFKLCAKPYTVDELVQVIKRDSNNWRSNGGVTFSGGEPLLQHEFLHEVLLKCHEVNIHTAIETSACVSNEVFNKIFNDIDFAFIDIKHMDREKHKEQTGVYNDLILENISNLANSDWNGRLVLRVPVISGFNDSDENISDIISFMHKNNLVEINLLPFHRLGESKWTQLGKEYEYSDKGDVDEGHLEELQDIFLDNGIACYVGHETAF</sequence>
<evidence type="ECO:0000256" key="9">
    <source>
        <dbReference type="ARBA" id="ARBA00047365"/>
    </source>
</evidence>
<dbReference type="PROSITE" id="PS01087">
    <property type="entry name" value="RADICAL_ACTIVATING"/>
    <property type="match status" value="1"/>
</dbReference>
<evidence type="ECO:0000256" key="5">
    <source>
        <dbReference type="ARBA" id="ARBA00022723"/>
    </source>
</evidence>
<dbReference type="NCBIfam" id="TIGR02494">
    <property type="entry name" value="PFLE_PFLC"/>
    <property type="match status" value="1"/>
</dbReference>
<keyword evidence="6 12" id="KW-0560">Oxidoreductase</keyword>
<dbReference type="EMBL" id="LK932347">
    <property type="protein sequence ID" value="CDS83148.1"/>
    <property type="molecule type" value="Genomic_DNA"/>
</dbReference>
<dbReference type="InterPro" id="IPR007197">
    <property type="entry name" value="rSAM"/>
</dbReference>
<protein>
    <submittedName>
        <fullName evidence="12">4-hydroxyphenylacetate decarboxylase activating enzyme</fullName>
        <ecNumber evidence="12">1.97.1.-</ecNumber>
    </submittedName>
    <submittedName>
        <fullName evidence="13">4-hydroxyphenylacetate decarboxylase, activating subunit</fullName>
    </submittedName>
</protein>
<dbReference type="PANTHER" id="PTHR30352">
    <property type="entry name" value="PYRUVATE FORMATE-LYASE-ACTIVATING ENZYME"/>
    <property type="match status" value="1"/>
</dbReference>
<dbReference type="SUPFAM" id="SSF54862">
    <property type="entry name" value="4Fe-4S ferredoxins"/>
    <property type="match status" value="1"/>
</dbReference>
<name>A0A069A186_CLODI</name>
<comment type="cofactor">
    <cofactor evidence="1">
        <name>[4Fe-4S] cluster</name>
        <dbReference type="ChEBI" id="CHEBI:49883"/>
    </cofactor>
</comment>
<evidence type="ECO:0000256" key="3">
    <source>
        <dbReference type="ARBA" id="ARBA00022485"/>
    </source>
</evidence>
<dbReference type="NCBIfam" id="NF033717">
    <property type="entry name" value="HPDL_rSAM_activ"/>
    <property type="match status" value="1"/>
</dbReference>
<evidence type="ECO:0000313" key="13">
    <source>
        <dbReference type="EMBL" id="CDS97343.1"/>
    </source>
</evidence>
<dbReference type="InterPro" id="IPR012839">
    <property type="entry name" value="Organic_radical_activase"/>
</dbReference>
<evidence type="ECO:0000256" key="6">
    <source>
        <dbReference type="ARBA" id="ARBA00023002"/>
    </source>
</evidence>
<dbReference type="GO" id="GO:0016491">
    <property type="term" value="F:oxidoreductase activity"/>
    <property type="evidence" value="ECO:0007669"/>
    <property type="project" value="UniProtKB-KW"/>
</dbReference>
<dbReference type="AlphaFoldDB" id="A0A069A186"/>
<comment type="catalytic activity">
    <reaction evidence="9">
        <text>glycyl-[protein] + reduced [flavodoxin] + S-adenosyl-L-methionine = glycin-2-yl radical-[protein] + semiquinone [flavodoxin] + 5'-deoxyadenosine + L-methionine + H(+)</text>
        <dbReference type="Rhea" id="RHEA:61976"/>
        <dbReference type="Rhea" id="RHEA-COMP:10622"/>
        <dbReference type="Rhea" id="RHEA-COMP:14480"/>
        <dbReference type="Rhea" id="RHEA-COMP:15993"/>
        <dbReference type="Rhea" id="RHEA-COMP:15994"/>
        <dbReference type="ChEBI" id="CHEBI:15378"/>
        <dbReference type="ChEBI" id="CHEBI:17319"/>
        <dbReference type="ChEBI" id="CHEBI:29947"/>
        <dbReference type="ChEBI" id="CHEBI:32722"/>
        <dbReference type="ChEBI" id="CHEBI:57618"/>
        <dbReference type="ChEBI" id="CHEBI:57844"/>
        <dbReference type="ChEBI" id="CHEBI:59789"/>
        <dbReference type="ChEBI" id="CHEBI:140311"/>
    </reaction>
</comment>
<evidence type="ECO:0000259" key="10">
    <source>
        <dbReference type="PROSITE" id="PS51379"/>
    </source>
</evidence>
<dbReference type="InterPro" id="IPR058240">
    <property type="entry name" value="rSAM_sf"/>
</dbReference>
<dbReference type="GO" id="GO:0046872">
    <property type="term" value="F:metal ion binding"/>
    <property type="evidence" value="ECO:0007669"/>
    <property type="project" value="UniProtKB-KW"/>
</dbReference>
<gene>
    <name evidence="12" type="primary">hpdA</name>
    <name evidence="13" type="ORF">BN1095_210048</name>
    <name evidence="12" type="ORF">BN1097_140048</name>
</gene>
<dbReference type="InterPro" id="IPR001989">
    <property type="entry name" value="Radical_activat_CS"/>
</dbReference>
<evidence type="ECO:0000256" key="8">
    <source>
        <dbReference type="ARBA" id="ARBA00023014"/>
    </source>
</evidence>
<dbReference type="InterPro" id="IPR034438">
    <property type="entry name" value="4-hPhe_decarboxylase_activase"/>
</dbReference>
<keyword evidence="5" id="KW-0479">Metal-binding</keyword>
<dbReference type="PROSITE" id="PS51379">
    <property type="entry name" value="4FE4S_FER_2"/>
    <property type="match status" value="1"/>
</dbReference>
<dbReference type="PIRSF" id="PIRSF000371">
    <property type="entry name" value="PFL_act_enz"/>
    <property type="match status" value="1"/>
</dbReference>
<dbReference type="InterPro" id="IPR013785">
    <property type="entry name" value="Aldolase_TIM"/>
</dbReference>
<dbReference type="SFLD" id="SFLDS00029">
    <property type="entry name" value="Radical_SAM"/>
    <property type="match status" value="1"/>
</dbReference>
<dbReference type="EMBL" id="LK932861">
    <property type="protein sequence ID" value="CDS97343.1"/>
    <property type="molecule type" value="Genomic_DNA"/>
</dbReference>
<dbReference type="PROSITE" id="PS51918">
    <property type="entry name" value="RADICAL_SAM"/>
    <property type="match status" value="1"/>
</dbReference>
<keyword evidence="7" id="KW-0408">Iron</keyword>
<evidence type="ECO:0000256" key="1">
    <source>
        <dbReference type="ARBA" id="ARBA00001966"/>
    </source>
</evidence>
<dbReference type="InterPro" id="IPR034457">
    <property type="entry name" value="Organic_radical-activating"/>
</dbReference>
<organism evidence="12">
    <name type="scientific">Clostridioides difficile</name>
    <name type="common">Peptoclostridium difficile</name>
    <dbReference type="NCBI Taxonomy" id="1496"/>
    <lineage>
        <taxon>Bacteria</taxon>
        <taxon>Bacillati</taxon>
        <taxon>Bacillota</taxon>
        <taxon>Clostridia</taxon>
        <taxon>Peptostreptococcales</taxon>
        <taxon>Peptostreptococcaceae</taxon>
        <taxon>Clostridioides</taxon>
    </lineage>
</organism>
<keyword evidence="8" id="KW-0411">Iron-sulfur</keyword>
<feature type="domain" description="Radical SAM core" evidence="11">
    <location>
        <begin position="23"/>
        <end position="310"/>
    </location>
</feature>
<dbReference type="InterPro" id="IPR040074">
    <property type="entry name" value="BssD/PflA/YjjW"/>
</dbReference>
<dbReference type="SFLD" id="SFLDF00279">
    <property type="entry name" value="4-hydroxyphenylacetate_decarbo"/>
    <property type="match status" value="1"/>
</dbReference>
<keyword evidence="4" id="KW-0949">S-adenosyl-L-methionine</keyword>
<dbReference type="EC" id="1.97.1.-" evidence="12"/>
<accession>A0A069A186</accession>
<dbReference type="GO" id="GO:0051539">
    <property type="term" value="F:4 iron, 4 sulfur cluster binding"/>
    <property type="evidence" value="ECO:0007669"/>
    <property type="project" value="UniProtKB-KW"/>
</dbReference>
<reference evidence="12" key="1">
    <citation type="submission" date="2014-07" db="EMBL/GenBank/DDBJ databases">
        <authorList>
            <person name="Monot Marc"/>
        </authorList>
    </citation>
    <scope>NUCLEOTIDE SEQUENCE</scope>
    <source>
        <strain evidence="13">7032989</strain>
        <strain evidence="12">7032994</strain>
    </source>
</reference>
<feature type="domain" description="4Fe-4S ferredoxin-type" evidence="10">
    <location>
        <begin position="87"/>
        <end position="118"/>
    </location>
</feature>
<dbReference type="RefSeq" id="WP_022621347.1">
    <property type="nucleotide sequence ID" value="NZ_CAAJWK010000006.1"/>
</dbReference>
<dbReference type="SFLD" id="SFLDG01066">
    <property type="entry name" value="organic_radical-activating_enz"/>
    <property type="match status" value="1"/>
</dbReference>
<evidence type="ECO:0000256" key="4">
    <source>
        <dbReference type="ARBA" id="ARBA00022691"/>
    </source>
</evidence>
<proteinExistence type="inferred from homology"/>
<dbReference type="Gene3D" id="3.20.20.70">
    <property type="entry name" value="Aldolase class I"/>
    <property type="match status" value="1"/>
</dbReference>
<dbReference type="SUPFAM" id="SSF102114">
    <property type="entry name" value="Radical SAM enzymes"/>
    <property type="match status" value="1"/>
</dbReference>
<evidence type="ECO:0000256" key="2">
    <source>
        <dbReference type="ARBA" id="ARBA00009777"/>
    </source>
</evidence>
<dbReference type="PANTHER" id="PTHR30352:SF4">
    <property type="entry name" value="PYRUVATE FORMATE-LYASE 2-ACTIVATING ENZYME"/>
    <property type="match status" value="1"/>
</dbReference>
<dbReference type="SFLD" id="SFLDG01118">
    <property type="entry name" value="activating_enzymes__group_2"/>
    <property type="match status" value="1"/>
</dbReference>
<keyword evidence="3" id="KW-0004">4Fe-4S</keyword>